<name>A0A194AGV8_9BACT</name>
<evidence type="ECO:0000313" key="1">
    <source>
        <dbReference type="EMBL" id="GAU08445.1"/>
    </source>
</evidence>
<proteinExistence type="predicted"/>
<organism evidence="1 2">
    <name type="scientific">Desulfoplanes formicivorans</name>
    <dbReference type="NCBI Taxonomy" id="1592317"/>
    <lineage>
        <taxon>Bacteria</taxon>
        <taxon>Pseudomonadati</taxon>
        <taxon>Thermodesulfobacteriota</taxon>
        <taxon>Desulfovibrionia</taxon>
        <taxon>Desulfovibrionales</taxon>
        <taxon>Desulfoplanaceae</taxon>
        <taxon>Desulfoplanes</taxon>
    </lineage>
</organism>
<gene>
    <name evidence="1" type="ORF">DPF_1155</name>
</gene>
<accession>A0A194AGV8</accession>
<keyword evidence="2" id="KW-1185">Reference proteome</keyword>
<sequence>MEKTRDINARVKALLLDARTRETRKLPAEFDMVDMPLEGVAAYWLSLKKVLVEKKKPNLLATEAAHTREAYVRHLLELCTSSLDAASIRCFAAVKKKVILADLQRKFVLMAIAILGIADNENPQKVMVRFLSKFPISPVFEKQVFEVAQLIIANLENASFNHRKFLALNLRMKPEAMLIVLVVFCMLVRRKGAGGLDPFLQHVRCNYFNEGLTLIKDGFDKDFIKYRLNLQKREILEETELKMDMSVELALALIRQVTYDDMYLIARSYMLS</sequence>
<comment type="caution">
    <text evidence="1">The sequence shown here is derived from an EMBL/GenBank/DDBJ whole genome shotgun (WGS) entry which is preliminary data.</text>
</comment>
<dbReference type="EMBL" id="BDFE01000015">
    <property type="protein sequence ID" value="GAU08445.1"/>
    <property type="molecule type" value="Genomic_DNA"/>
</dbReference>
<dbReference type="AlphaFoldDB" id="A0A194AGV8"/>
<dbReference type="RefSeq" id="WP_083254498.1">
    <property type="nucleotide sequence ID" value="NZ_BDFE01000015.1"/>
</dbReference>
<protein>
    <submittedName>
        <fullName evidence="1">Uncharacterized protein</fullName>
    </submittedName>
</protein>
<evidence type="ECO:0000313" key="2">
    <source>
        <dbReference type="Proteomes" id="UP000095200"/>
    </source>
</evidence>
<dbReference type="Proteomes" id="UP000095200">
    <property type="component" value="Unassembled WGS sequence"/>
</dbReference>
<reference evidence="2" key="1">
    <citation type="submission" date="2016-06" db="EMBL/GenBank/DDBJ databases">
        <title>Draft genome sequence of Desulfoplanes formicivorans strain Pf12B.</title>
        <authorList>
            <person name="Watanabe M."/>
            <person name="Kojima H."/>
            <person name="Fukui M."/>
        </authorList>
    </citation>
    <scope>NUCLEOTIDE SEQUENCE [LARGE SCALE GENOMIC DNA]</scope>
    <source>
        <strain evidence="2">Pf12B</strain>
    </source>
</reference>
<dbReference type="OrthoDB" id="5470010at2"/>